<dbReference type="AlphaFoldDB" id="A0A2J6R323"/>
<evidence type="ECO:0000256" key="1">
    <source>
        <dbReference type="SAM" id="SignalP"/>
    </source>
</evidence>
<gene>
    <name evidence="2" type="ORF">L207DRAFT_608637</name>
</gene>
<protein>
    <submittedName>
        <fullName evidence="2">Uncharacterized protein</fullName>
    </submittedName>
</protein>
<evidence type="ECO:0000313" key="3">
    <source>
        <dbReference type="Proteomes" id="UP000235786"/>
    </source>
</evidence>
<organism evidence="2 3">
    <name type="scientific">Hyaloscypha variabilis (strain UAMH 11265 / GT02V1 / F)</name>
    <name type="common">Meliniomyces variabilis</name>
    <dbReference type="NCBI Taxonomy" id="1149755"/>
    <lineage>
        <taxon>Eukaryota</taxon>
        <taxon>Fungi</taxon>
        <taxon>Dikarya</taxon>
        <taxon>Ascomycota</taxon>
        <taxon>Pezizomycotina</taxon>
        <taxon>Leotiomycetes</taxon>
        <taxon>Helotiales</taxon>
        <taxon>Hyaloscyphaceae</taxon>
        <taxon>Hyaloscypha</taxon>
        <taxon>Hyaloscypha variabilis</taxon>
    </lineage>
</organism>
<keyword evidence="3" id="KW-1185">Reference proteome</keyword>
<reference evidence="2 3" key="1">
    <citation type="submission" date="2016-04" db="EMBL/GenBank/DDBJ databases">
        <title>A degradative enzymes factory behind the ericoid mycorrhizal symbiosis.</title>
        <authorList>
            <consortium name="DOE Joint Genome Institute"/>
            <person name="Martino E."/>
            <person name="Morin E."/>
            <person name="Grelet G."/>
            <person name="Kuo A."/>
            <person name="Kohler A."/>
            <person name="Daghino S."/>
            <person name="Barry K."/>
            <person name="Choi C."/>
            <person name="Cichocki N."/>
            <person name="Clum A."/>
            <person name="Copeland A."/>
            <person name="Hainaut M."/>
            <person name="Haridas S."/>
            <person name="Labutti K."/>
            <person name="Lindquist E."/>
            <person name="Lipzen A."/>
            <person name="Khouja H.-R."/>
            <person name="Murat C."/>
            <person name="Ohm R."/>
            <person name="Olson A."/>
            <person name="Spatafora J."/>
            <person name="Veneault-Fourrey C."/>
            <person name="Henrissat B."/>
            <person name="Grigoriev I."/>
            <person name="Martin F."/>
            <person name="Perotto S."/>
        </authorList>
    </citation>
    <scope>NUCLEOTIDE SEQUENCE [LARGE SCALE GENOMIC DNA]</scope>
    <source>
        <strain evidence="2 3">F</strain>
    </source>
</reference>
<keyword evidence="1" id="KW-0732">Signal</keyword>
<name>A0A2J6R323_HYAVF</name>
<accession>A0A2J6R323</accession>
<sequence>MHFSTTISSLFVLLSVATAAPTEEKRQGGFIFATQTYYSGGGCTGTADTEATFGSANVCQPIATVLGTVTSITADSVTDDPAGCVIHYYTNSDCTEGDTVGVIGNCEQASAPFVATNVICPT</sequence>
<dbReference type="EMBL" id="KZ613957">
    <property type="protein sequence ID" value="PMD32879.1"/>
    <property type="molecule type" value="Genomic_DNA"/>
</dbReference>
<feature type="signal peptide" evidence="1">
    <location>
        <begin position="1"/>
        <end position="19"/>
    </location>
</feature>
<dbReference type="OrthoDB" id="3478332at2759"/>
<evidence type="ECO:0000313" key="2">
    <source>
        <dbReference type="EMBL" id="PMD32879.1"/>
    </source>
</evidence>
<proteinExistence type="predicted"/>
<dbReference type="Proteomes" id="UP000235786">
    <property type="component" value="Unassembled WGS sequence"/>
</dbReference>
<feature type="chain" id="PRO_5014385271" evidence="1">
    <location>
        <begin position="20"/>
        <end position="122"/>
    </location>
</feature>